<dbReference type="AlphaFoldDB" id="A0A8S1ACU0"/>
<dbReference type="InterPro" id="IPR050549">
    <property type="entry name" value="MFS_Trehalose_Transporter"/>
</dbReference>
<dbReference type="OrthoDB" id="6339427at2759"/>
<dbReference type="PANTHER" id="PTHR48021">
    <property type="match status" value="1"/>
</dbReference>
<feature type="transmembrane region" description="Helical" evidence="6">
    <location>
        <begin position="205"/>
        <end position="226"/>
    </location>
</feature>
<keyword evidence="2 6" id="KW-0812">Transmembrane</keyword>
<evidence type="ECO:0000256" key="4">
    <source>
        <dbReference type="ARBA" id="ARBA00023136"/>
    </source>
</evidence>
<dbReference type="InterPro" id="IPR005828">
    <property type="entry name" value="MFS_sugar_transport-like"/>
</dbReference>
<feature type="transmembrane region" description="Helical" evidence="6">
    <location>
        <begin position="95"/>
        <end position="118"/>
    </location>
</feature>
<dbReference type="PROSITE" id="PS00217">
    <property type="entry name" value="SUGAR_TRANSPORT_2"/>
    <property type="match status" value="1"/>
</dbReference>
<comment type="caution">
    <text evidence="8">The sequence shown here is derived from an EMBL/GenBank/DDBJ whole genome shotgun (WGS) entry which is preliminary data.</text>
</comment>
<dbReference type="InterPro" id="IPR036259">
    <property type="entry name" value="MFS_trans_sf"/>
</dbReference>
<feature type="transmembrane region" description="Helical" evidence="6">
    <location>
        <begin position="329"/>
        <end position="350"/>
    </location>
</feature>
<gene>
    <name evidence="8" type="ORF">APLA_LOCUS9178</name>
</gene>
<keyword evidence="4 6" id="KW-0472">Membrane</keyword>
<dbReference type="Pfam" id="PF00083">
    <property type="entry name" value="Sugar_tr"/>
    <property type="match status" value="1"/>
</dbReference>
<name>A0A8S1ACU0_ARCPL</name>
<feature type="region of interest" description="Disordered" evidence="5">
    <location>
        <begin position="1"/>
        <end position="24"/>
    </location>
</feature>
<dbReference type="InterPro" id="IPR020846">
    <property type="entry name" value="MFS_dom"/>
</dbReference>
<feature type="transmembrane region" description="Helical" evidence="6">
    <location>
        <begin position="391"/>
        <end position="413"/>
    </location>
</feature>
<comment type="subcellular location">
    <subcellularLocation>
        <location evidence="1">Membrane</location>
        <topology evidence="1">Multi-pass membrane protein</topology>
    </subcellularLocation>
</comment>
<evidence type="ECO:0000313" key="9">
    <source>
        <dbReference type="Proteomes" id="UP000494106"/>
    </source>
</evidence>
<dbReference type="EMBL" id="CADEBC010000518">
    <property type="protein sequence ID" value="CAB3242735.1"/>
    <property type="molecule type" value="Genomic_DNA"/>
</dbReference>
<dbReference type="GO" id="GO:0016020">
    <property type="term" value="C:membrane"/>
    <property type="evidence" value="ECO:0007669"/>
    <property type="project" value="UniProtKB-SubCell"/>
</dbReference>
<dbReference type="PROSITE" id="PS50850">
    <property type="entry name" value="MFS"/>
    <property type="match status" value="1"/>
</dbReference>
<feature type="transmembrane region" description="Helical" evidence="6">
    <location>
        <begin position="452"/>
        <end position="472"/>
    </location>
</feature>
<evidence type="ECO:0000256" key="2">
    <source>
        <dbReference type="ARBA" id="ARBA00022692"/>
    </source>
</evidence>
<dbReference type="Proteomes" id="UP000494106">
    <property type="component" value="Unassembled WGS sequence"/>
</dbReference>
<evidence type="ECO:0000256" key="3">
    <source>
        <dbReference type="ARBA" id="ARBA00022989"/>
    </source>
</evidence>
<feature type="transmembrane region" description="Helical" evidence="6">
    <location>
        <begin position="425"/>
        <end position="446"/>
    </location>
</feature>
<accession>A0A8S1ACU0</accession>
<keyword evidence="3 6" id="KW-1133">Transmembrane helix</keyword>
<feature type="domain" description="Major facilitator superfamily (MFS) profile" evidence="7">
    <location>
        <begin position="51"/>
        <end position="476"/>
    </location>
</feature>
<evidence type="ECO:0000256" key="1">
    <source>
        <dbReference type="ARBA" id="ARBA00004141"/>
    </source>
</evidence>
<feature type="transmembrane region" description="Helical" evidence="6">
    <location>
        <begin position="357"/>
        <end position="379"/>
    </location>
</feature>
<proteinExistence type="predicted"/>
<feature type="transmembrane region" description="Helical" evidence="6">
    <location>
        <begin position="53"/>
        <end position="75"/>
    </location>
</feature>
<reference evidence="8 9" key="1">
    <citation type="submission" date="2020-04" db="EMBL/GenBank/DDBJ databases">
        <authorList>
            <person name="Wallbank WR R."/>
            <person name="Pardo Diaz C."/>
            <person name="Kozak K."/>
            <person name="Martin S."/>
            <person name="Jiggins C."/>
            <person name="Moest M."/>
            <person name="Warren A I."/>
            <person name="Byers J.R.P. K."/>
            <person name="Montejo-Kovacevich G."/>
            <person name="Yen C E."/>
        </authorList>
    </citation>
    <scope>NUCLEOTIDE SEQUENCE [LARGE SCALE GENOMIC DNA]</scope>
</reference>
<sequence length="511" mass="56170">MISHKPVKNDCEAKDNKTDLENKDTKTSTSTTVVYFRTNKGRKMAQAHVYRQISATFASFLQSVTTGIIMGFTAVLLPQLEMDEYFTYDKNFDSWIAAISPLAMSIGGLFSGGLSDLIGRKMGQIILIIPSIIGWIIMGVSGNNLLMLIGRFVTGICAGASRSSTLVYVGEVTDPKYRPVALITYSTGIQFGTLVSHTVGKYCNWKTSCYLFAIPNFISLIILVFLKESPLWLLAKSRIDEGVECFRLFRGNGESSHKELCTVLEKCQGKPKKTSFRDVLDLIFSKPFIKSVVTTFLIFAAAQWCGVNTLSFYAQQIFKKTFSSNIDPFLFMVATDCLRTVMTVIYCVLSKTVPRKITYVVCCFVTTLLLLVILAYLLLRPVGLESLAVTATLAYLCASGALPAISWSFVAEIFPVSVRGFGSGLSTFVCFALLSISVKVTPVVIVNYGMPTLFGGFAIVSLVTGILLIFLLPETNGKSLQEIENSLYKKKNTVKDNFEVVGVLSKHSGQS</sequence>
<keyword evidence="9" id="KW-1185">Reference proteome</keyword>
<evidence type="ECO:0000256" key="5">
    <source>
        <dbReference type="SAM" id="MobiDB-lite"/>
    </source>
</evidence>
<dbReference type="GO" id="GO:0022857">
    <property type="term" value="F:transmembrane transporter activity"/>
    <property type="evidence" value="ECO:0007669"/>
    <property type="project" value="InterPro"/>
</dbReference>
<dbReference type="Gene3D" id="1.20.1250.20">
    <property type="entry name" value="MFS general substrate transporter like domains"/>
    <property type="match status" value="1"/>
</dbReference>
<dbReference type="SUPFAM" id="SSF103473">
    <property type="entry name" value="MFS general substrate transporter"/>
    <property type="match status" value="1"/>
</dbReference>
<dbReference type="PANTHER" id="PTHR48021:SF68">
    <property type="entry name" value="MAJOR FACILITATOR SUPERFAMILY (MFS) PROFILE DOMAIN-CONTAINING PROTEIN"/>
    <property type="match status" value="1"/>
</dbReference>
<feature type="compositionally biased region" description="Basic and acidic residues" evidence="5">
    <location>
        <begin position="7"/>
        <end position="24"/>
    </location>
</feature>
<organism evidence="8 9">
    <name type="scientific">Arctia plantaginis</name>
    <name type="common">Wood tiger moth</name>
    <name type="synonym">Phalaena plantaginis</name>
    <dbReference type="NCBI Taxonomy" id="874455"/>
    <lineage>
        <taxon>Eukaryota</taxon>
        <taxon>Metazoa</taxon>
        <taxon>Ecdysozoa</taxon>
        <taxon>Arthropoda</taxon>
        <taxon>Hexapoda</taxon>
        <taxon>Insecta</taxon>
        <taxon>Pterygota</taxon>
        <taxon>Neoptera</taxon>
        <taxon>Endopterygota</taxon>
        <taxon>Lepidoptera</taxon>
        <taxon>Glossata</taxon>
        <taxon>Ditrysia</taxon>
        <taxon>Noctuoidea</taxon>
        <taxon>Erebidae</taxon>
        <taxon>Arctiinae</taxon>
        <taxon>Arctia</taxon>
    </lineage>
</organism>
<evidence type="ECO:0000313" key="8">
    <source>
        <dbReference type="EMBL" id="CAB3242735.1"/>
    </source>
</evidence>
<evidence type="ECO:0000256" key="6">
    <source>
        <dbReference type="SAM" id="Phobius"/>
    </source>
</evidence>
<protein>
    <recommendedName>
        <fullName evidence="7">Major facilitator superfamily (MFS) profile domain-containing protein</fullName>
    </recommendedName>
</protein>
<feature type="transmembrane region" description="Helical" evidence="6">
    <location>
        <begin position="292"/>
        <end position="314"/>
    </location>
</feature>
<dbReference type="InterPro" id="IPR005829">
    <property type="entry name" value="Sugar_transporter_CS"/>
</dbReference>
<evidence type="ECO:0000259" key="7">
    <source>
        <dbReference type="PROSITE" id="PS50850"/>
    </source>
</evidence>
<feature type="transmembrane region" description="Helical" evidence="6">
    <location>
        <begin position="125"/>
        <end position="142"/>
    </location>
</feature>